<accession>A0A1I0G4J7</accession>
<dbReference type="InterPro" id="IPR001789">
    <property type="entry name" value="Sig_transdc_resp-reg_receiver"/>
</dbReference>
<gene>
    <name evidence="5" type="ORF">SAMN04487772_1471</name>
</gene>
<evidence type="ECO:0000313" key="6">
    <source>
        <dbReference type="Proteomes" id="UP000199800"/>
    </source>
</evidence>
<dbReference type="InterPro" id="IPR036388">
    <property type="entry name" value="WH-like_DNA-bd_sf"/>
</dbReference>
<protein>
    <recommendedName>
        <fullName evidence="1">Stage 0 sporulation protein A homolog</fullName>
    </recommendedName>
</protein>
<dbReference type="PROSITE" id="PS50110">
    <property type="entry name" value="RESPONSE_REGULATORY"/>
    <property type="match status" value="1"/>
</dbReference>
<feature type="modified residue" description="4-aspartylphosphate" evidence="3">
    <location>
        <position position="71"/>
    </location>
</feature>
<dbReference type="PANTHER" id="PTHR35807">
    <property type="entry name" value="TRANSCRIPTIONAL REGULATOR REDD-RELATED"/>
    <property type="match status" value="1"/>
</dbReference>
<organism evidence="5 6">
    <name type="scientific">[Clostridium] polysaccharolyticum</name>
    <dbReference type="NCBI Taxonomy" id="29364"/>
    <lineage>
        <taxon>Bacteria</taxon>
        <taxon>Bacillati</taxon>
        <taxon>Bacillota</taxon>
        <taxon>Clostridia</taxon>
        <taxon>Lachnospirales</taxon>
        <taxon>Lachnospiraceae</taxon>
    </lineage>
</organism>
<dbReference type="Gene3D" id="3.40.50.2300">
    <property type="match status" value="1"/>
</dbReference>
<proteinExistence type="predicted"/>
<name>A0A1I0G4J7_9FIRM</name>
<dbReference type="EMBL" id="FOHN01000047">
    <property type="protein sequence ID" value="SET65667.1"/>
    <property type="molecule type" value="Genomic_DNA"/>
</dbReference>
<comment type="function">
    <text evidence="2">May play the central regulatory role in sporulation. It may be an element of the effector pathway responsible for the activation of sporulation genes in response to nutritional stress. Spo0A may act in concert with spo0H (a sigma factor) to control the expression of some genes that are critical to the sporulation process.</text>
</comment>
<keyword evidence="6" id="KW-1185">Reference proteome</keyword>
<dbReference type="SMART" id="SM00448">
    <property type="entry name" value="REC"/>
    <property type="match status" value="1"/>
</dbReference>
<evidence type="ECO:0000313" key="5">
    <source>
        <dbReference type="EMBL" id="SET65667.1"/>
    </source>
</evidence>
<reference evidence="5 6" key="1">
    <citation type="submission" date="2016-10" db="EMBL/GenBank/DDBJ databases">
        <authorList>
            <person name="de Groot N.N."/>
        </authorList>
    </citation>
    <scope>NUCLEOTIDE SEQUENCE [LARGE SCALE GENOMIC DNA]</scope>
    <source>
        <strain evidence="5 6">DSM 1801</strain>
    </source>
</reference>
<dbReference type="Gene3D" id="1.10.10.10">
    <property type="entry name" value="Winged helix-like DNA-binding domain superfamily/Winged helix DNA-binding domain"/>
    <property type="match status" value="1"/>
</dbReference>
<dbReference type="RefSeq" id="WP_242939757.1">
    <property type="nucleotide sequence ID" value="NZ_FOHN01000047.1"/>
</dbReference>
<feature type="domain" description="Response regulatory" evidence="4">
    <location>
        <begin position="15"/>
        <end position="134"/>
    </location>
</feature>
<keyword evidence="3" id="KW-0597">Phosphoprotein</keyword>
<dbReference type="InterPro" id="IPR011006">
    <property type="entry name" value="CheY-like_superfamily"/>
</dbReference>
<dbReference type="AlphaFoldDB" id="A0A1I0G4J7"/>
<evidence type="ECO:0000259" key="4">
    <source>
        <dbReference type="PROSITE" id="PS50110"/>
    </source>
</evidence>
<sequence length="297" mass="34214">MDDSVNVIHETKKMNIIAVDDEVLALKSLIRVLEKVFSDSNIKGFQKSTEVLDYVRQLMEQKEKLDYAFLDVEMREMSGIELAKELKELCPSVRILFVSAYNQYACEAFQLHAKGYILKPATEDLIVEALDSMEIEWRQPRKIADLEEGKCVSVHTFGNFDVFVENEPVQFERSKSKELFAYLIDRCGAGSSTAEIAAVLWEDVVDRKKLKNSTQTVIHSMMQSLKQRNIEDVVVKKWNYLAVDISKVECDYYKFLEGDAVAVNSYMGEYMSNYSWAEMTTASLLEDKMAQRNNIRR</sequence>
<evidence type="ECO:0000256" key="2">
    <source>
        <dbReference type="ARBA" id="ARBA00024867"/>
    </source>
</evidence>
<evidence type="ECO:0000256" key="3">
    <source>
        <dbReference type="PROSITE-ProRule" id="PRU00169"/>
    </source>
</evidence>
<dbReference type="Pfam" id="PF00072">
    <property type="entry name" value="Response_reg"/>
    <property type="match status" value="1"/>
</dbReference>
<dbReference type="SUPFAM" id="SSF52172">
    <property type="entry name" value="CheY-like"/>
    <property type="match status" value="1"/>
</dbReference>
<dbReference type="InterPro" id="IPR051677">
    <property type="entry name" value="AfsR-DnrI-RedD_regulator"/>
</dbReference>
<dbReference type="GO" id="GO:0000160">
    <property type="term" value="P:phosphorelay signal transduction system"/>
    <property type="evidence" value="ECO:0007669"/>
    <property type="project" value="InterPro"/>
</dbReference>
<evidence type="ECO:0000256" key="1">
    <source>
        <dbReference type="ARBA" id="ARBA00018672"/>
    </source>
</evidence>
<dbReference type="STRING" id="29364.SAMN04487772_1471"/>
<dbReference type="Proteomes" id="UP000199800">
    <property type="component" value="Unassembled WGS sequence"/>
</dbReference>